<keyword evidence="5" id="KW-0560">Oxidoreductase</keyword>
<keyword evidence="3" id="KW-0285">Flavoprotein</keyword>
<protein>
    <recommendedName>
        <fullName evidence="2">Probable nitronate monooxygenase</fullName>
    </recommendedName>
</protein>
<comment type="function">
    <text evidence="1">Nitronate monooxygenase that uses molecular oxygen to catalyze the oxidative denitrification of alkyl nitronates. Acts on propionate 3-nitronate (P3N), the presumed physiological substrate. Probably functions in the detoxification of P3N, a metabolic poison produced by plants and fungi as a defense mechanism.</text>
</comment>
<evidence type="ECO:0000256" key="4">
    <source>
        <dbReference type="ARBA" id="ARBA00022643"/>
    </source>
</evidence>
<accession>A0ABS9MDQ8</accession>
<organism evidence="6 7">
    <name type="scientific">Intestinimonas massiliensis</name>
    <name type="common">ex Afouda et al. 2020</name>
    <dbReference type="NCBI Taxonomy" id="1673721"/>
    <lineage>
        <taxon>Bacteria</taxon>
        <taxon>Bacillati</taxon>
        <taxon>Bacillota</taxon>
        <taxon>Clostridia</taxon>
        <taxon>Eubacteriales</taxon>
        <taxon>Intestinimonas</taxon>
    </lineage>
</organism>
<sequence>MKIKTKLTDIFGIDLPIIQGGMQWLAIPAFASHFSNAGGMGTINVTCYRCPEEFADAIAEMNELTKKPYLVNVSLLPDQTQGDEKIFKYLDICAKGRVAGIEFAGANPAIFMPLCKEAGMKIVHKSPNAKVAKSMERKGADAITIAGYEVAGHPSQDGIGTFVIANKVASICDCPVMAAGGVADGKGLAAALALGASGVVVGTRFVATAECPASYNHKRWLLEHSERDTILIQKSIHNMMRVGNNMAAKLTCEMEARGTDLEELLNTVISGAFSKASYSDGNVDGSIYALGQAMGLVNDPRDVKPVAEVMNEMASDAKKILENLNTLFTD</sequence>
<proteinExistence type="predicted"/>
<evidence type="ECO:0000256" key="2">
    <source>
        <dbReference type="ARBA" id="ARBA00013457"/>
    </source>
</evidence>
<dbReference type="InterPro" id="IPR004136">
    <property type="entry name" value="NMO"/>
</dbReference>
<dbReference type="Gene3D" id="3.20.20.70">
    <property type="entry name" value="Aldolase class I"/>
    <property type="match status" value="1"/>
</dbReference>
<dbReference type="PANTHER" id="PTHR32332">
    <property type="entry name" value="2-NITROPROPANE DIOXYGENASE"/>
    <property type="match status" value="1"/>
</dbReference>
<keyword evidence="7" id="KW-1185">Reference proteome</keyword>
<name>A0ABS9MDQ8_9FIRM</name>
<dbReference type="CDD" id="cd04730">
    <property type="entry name" value="NPD_like"/>
    <property type="match status" value="1"/>
</dbReference>
<keyword evidence="4" id="KW-0288">FMN</keyword>
<evidence type="ECO:0000313" key="6">
    <source>
        <dbReference type="EMBL" id="MCG4528945.1"/>
    </source>
</evidence>
<dbReference type="EMBL" id="JAKNJB010000051">
    <property type="protein sequence ID" value="MCG4528945.1"/>
    <property type="molecule type" value="Genomic_DNA"/>
</dbReference>
<dbReference type="PANTHER" id="PTHR32332:SF20">
    <property type="entry name" value="2-NITROPROPANE DIOXYGENASE-LIKE PROTEIN"/>
    <property type="match status" value="1"/>
</dbReference>
<dbReference type="Pfam" id="PF03060">
    <property type="entry name" value="NMO"/>
    <property type="match status" value="1"/>
</dbReference>
<keyword evidence="6" id="KW-0503">Monooxygenase</keyword>
<evidence type="ECO:0000256" key="1">
    <source>
        <dbReference type="ARBA" id="ARBA00003535"/>
    </source>
</evidence>
<evidence type="ECO:0000313" key="7">
    <source>
        <dbReference type="Proteomes" id="UP001200313"/>
    </source>
</evidence>
<evidence type="ECO:0000256" key="5">
    <source>
        <dbReference type="ARBA" id="ARBA00023002"/>
    </source>
</evidence>
<evidence type="ECO:0000256" key="3">
    <source>
        <dbReference type="ARBA" id="ARBA00022630"/>
    </source>
</evidence>
<reference evidence="6 7" key="1">
    <citation type="submission" date="2022-01" db="EMBL/GenBank/DDBJ databases">
        <title>Collection of gut derived symbiotic bacterial strains cultured from healthy donors.</title>
        <authorList>
            <person name="Lin H."/>
            <person name="Kohout C."/>
            <person name="Waligurski E."/>
            <person name="Pamer E.G."/>
        </authorList>
    </citation>
    <scope>NUCLEOTIDE SEQUENCE [LARGE SCALE GENOMIC DNA]</scope>
    <source>
        <strain evidence="6 7">DFI.3.7</strain>
    </source>
</reference>
<gene>
    <name evidence="6" type="ORF">L0P79_18065</name>
</gene>
<dbReference type="RefSeq" id="WP_238075155.1">
    <property type="nucleotide sequence ID" value="NZ_JAKNJB010000051.1"/>
</dbReference>
<dbReference type="Proteomes" id="UP001200313">
    <property type="component" value="Unassembled WGS sequence"/>
</dbReference>
<dbReference type="GO" id="GO:0004497">
    <property type="term" value="F:monooxygenase activity"/>
    <property type="evidence" value="ECO:0007669"/>
    <property type="project" value="UniProtKB-KW"/>
</dbReference>
<comment type="caution">
    <text evidence="6">The sequence shown here is derived from an EMBL/GenBank/DDBJ whole genome shotgun (WGS) entry which is preliminary data.</text>
</comment>
<dbReference type="InterPro" id="IPR013785">
    <property type="entry name" value="Aldolase_TIM"/>
</dbReference>
<dbReference type="SUPFAM" id="SSF51412">
    <property type="entry name" value="Inosine monophosphate dehydrogenase (IMPDH)"/>
    <property type="match status" value="1"/>
</dbReference>